<proteinExistence type="predicted"/>
<sequence>MTTVLAHHLNGALALAFAAPPILVVAAVVLWLRKHGPSDEDENFDWDDELERDAGGPGGVAPPGGPAPHRG</sequence>
<evidence type="ECO:0008006" key="5">
    <source>
        <dbReference type="Google" id="ProtNLM"/>
    </source>
</evidence>
<organism evidence="3 4">
    <name type="scientific">Patulibacter brassicae</name>
    <dbReference type="NCBI Taxonomy" id="1705717"/>
    <lineage>
        <taxon>Bacteria</taxon>
        <taxon>Bacillati</taxon>
        <taxon>Actinomycetota</taxon>
        <taxon>Thermoleophilia</taxon>
        <taxon>Solirubrobacterales</taxon>
        <taxon>Patulibacteraceae</taxon>
        <taxon>Patulibacter</taxon>
    </lineage>
</organism>
<protein>
    <recommendedName>
        <fullName evidence="5">Secreted protein</fullName>
    </recommendedName>
</protein>
<keyword evidence="2" id="KW-1133">Transmembrane helix</keyword>
<reference evidence="3 4" key="1">
    <citation type="submission" date="2023-11" db="EMBL/GenBank/DDBJ databases">
        <authorList>
            <person name="Xu M."/>
            <person name="Jiang T."/>
        </authorList>
    </citation>
    <scope>NUCLEOTIDE SEQUENCE [LARGE SCALE GENOMIC DNA]</scope>
    <source>
        <strain evidence="3 4">SD</strain>
    </source>
</reference>
<evidence type="ECO:0000313" key="3">
    <source>
        <dbReference type="EMBL" id="MDX8151517.1"/>
    </source>
</evidence>
<name>A0ABU4VJL3_9ACTN</name>
<feature type="compositionally biased region" description="Acidic residues" evidence="1">
    <location>
        <begin position="39"/>
        <end position="51"/>
    </location>
</feature>
<keyword evidence="4" id="KW-1185">Reference proteome</keyword>
<keyword evidence="2" id="KW-0812">Transmembrane</keyword>
<evidence type="ECO:0000256" key="1">
    <source>
        <dbReference type="SAM" id="MobiDB-lite"/>
    </source>
</evidence>
<accession>A0ABU4VJL3</accession>
<feature type="region of interest" description="Disordered" evidence="1">
    <location>
        <begin position="38"/>
        <end position="71"/>
    </location>
</feature>
<gene>
    <name evidence="3" type="ORF">SK069_07945</name>
</gene>
<dbReference type="RefSeq" id="WP_319953673.1">
    <property type="nucleotide sequence ID" value="NZ_JAXAVX010000003.1"/>
</dbReference>
<evidence type="ECO:0000313" key="4">
    <source>
        <dbReference type="Proteomes" id="UP001277761"/>
    </source>
</evidence>
<dbReference type="EMBL" id="JAXAVX010000003">
    <property type="protein sequence ID" value="MDX8151517.1"/>
    <property type="molecule type" value="Genomic_DNA"/>
</dbReference>
<feature type="transmembrane region" description="Helical" evidence="2">
    <location>
        <begin position="12"/>
        <end position="32"/>
    </location>
</feature>
<dbReference type="Proteomes" id="UP001277761">
    <property type="component" value="Unassembled WGS sequence"/>
</dbReference>
<keyword evidence="2" id="KW-0472">Membrane</keyword>
<comment type="caution">
    <text evidence="3">The sequence shown here is derived from an EMBL/GenBank/DDBJ whole genome shotgun (WGS) entry which is preliminary data.</text>
</comment>
<evidence type="ECO:0000256" key="2">
    <source>
        <dbReference type="SAM" id="Phobius"/>
    </source>
</evidence>